<dbReference type="EMBL" id="QWLN02006797">
    <property type="protein sequence ID" value="TEA36038.1"/>
    <property type="molecule type" value="Genomic_DNA"/>
</dbReference>
<feature type="non-terminal residue" evidence="1">
    <location>
        <position position="1"/>
    </location>
</feature>
<evidence type="ECO:0000313" key="2">
    <source>
        <dbReference type="Proteomes" id="UP000295264"/>
    </source>
</evidence>
<dbReference type="AlphaFoldDB" id="A0A484GKK5"/>
<dbReference type="Proteomes" id="UP000295264">
    <property type="component" value="Unassembled WGS sequence"/>
</dbReference>
<keyword evidence="2" id="KW-1185">Reference proteome</keyword>
<dbReference type="Pfam" id="PF10203">
    <property type="entry name" value="Pet191_N"/>
    <property type="match status" value="1"/>
</dbReference>
<reference evidence="1 2" key="1">
    <citation type="journal article" date="2018" name="Genomics">
        <title>Molecular footprints of inshore aquatic adaptation in Indo-Pacific humpback dolphin (Sousa chinensis).</title>
        <authorList>
            <person name="Ming Y."/>
            <person name="Jian J."/>
            <person name="Yu F."/>
            <person name="Yu X."/>
            <person name="Wang J."/>
            <person name="Liu W."/>
        </authorList>
    </citation>
    <scope>NUCLEOTIDE SEQUENCE [LARGE SCALE GENOMIC DNA]</scope>
    <source>
        <strain evidence="1">MY-2018</strain>
        <tissue evidence="1">Skin</tissue>
    </source>
</reference>
<protein>
    <submittedName>
        <fullName evidence="1">Uncharacterized protein</fullName>
    </submittedName>
</protein>
<accession>A0A484GKK5</accession>
<proteinExistence type="predicted"/>
<gene>
    <name evidence="1" type="ORF">DBR06_SOUSAS810179</name>
</gene>
<evidence type="ECO:0000313" key="1">
    <source>
        <dbReference type="EMBL" id="TEA36038.1"/>
    </source>
</evidence>
<organism evidence="1 2">
    <name type="scientific">Sousa chinensis</name>
    <name type="common">Indo-pacific humpbacked dolphin</name>
    <name type="synonym">Steno chinensis</name>
    <dbReference type="NCBI Taxonomy" id="103600"/>
    <lineage>
        <taxon>Eukaryota</taxon>
        <taxon>Metazoa</taxon>
        <taxon>Chordata</taxon>
        <taxon>Craniata</taxon>
        <taxon>Vertebrata</taxon>
        <taxon>Euteleostomi</taxon>
        <taxon>Mammalia</taxon>
        <taxon>Eutheria</taxon>
        <taxon>Laurasiatheria</taxon>
        <taxon>Artiodactyla</taxon>
        <taxon>Whippomorpha</taxon>
        <taxon>Cetacea</taxon>
        <taxon>Odontoceti</taxon>
        <taxon>Delphinidae</taxon>
        <taxon>Sousa</taxon>
    </lineage>
</organism>
<dbReference type="InterPro" id="IPR018793">
    <property type="entry name" value="Cyt_c_oxidase_assmbl_Pet191"/>
</dbReference>
<comment type="caution">
    <text evidence="1">The sequence shown here is derived from an EMBL/GenBank/DDBJ whole genome shotgun (WGS) entry which is preliminary data.</text>
</comment>
<name>A0A484GKK5_SOUCH</name>
<sequence length="82" mass="9033">SHCGLKQIEAAAEGDAVPVLQGQASEQLTHRHDKGSRHMSASVALCAQGKEEGNCKTLKYPFFKCKRSILYPKSRFRGRKGC</sequence>